<dbReference type="GO" id="GO:1990961">
    <property type="term" value="P:xenobiotic detoxification by transmembrane export across the plasma membrane"/>
    <property type="evidence" value="ECO:0007669"/>
    <property type="project" value="UniProtKB-ARBA"/>
</dbReference>
<dbReference type="RefSeq" id="WP_137731821.1">
    <property type="nucleotide sequence ID" value="NZ_BJCL01000002.1"/>
</dbReference>
<comment type="caution">
    <text evidence="12">The sequence shown here is derived from an EMBL/GenBank/DDBJ whole genome shotgun (WGS) entry which is preliminary data.</text>
</comment>
<accession>A0A480AQU6</accession>
<evidence type="ECO:0000256" key="8">
    <source>
        <dbReference type="ARBA" id="ARBA00023136"/>
    </source>
</evidence>
<evidence type="ECO:0000256" key="3">
    <source>
        <dbReference type="ARBA" id="ARBA00022448"/>
    </source>
</evidence>
<dbReference type="Gene3D" id="2.40.50.100">
    <property type="match status" value="1"/>
</dbReference>
<feature type="compositionally biased region" description="Low complexity" evidence="9">
    <location>
        <begin position="1"/>
        <end position="19"/>
    </location>
</feature>
<evidence type="ECO:0000256" key="2">
    <source>
        <dbReference type="ARBA" id="ARBA00009477"/>
    </source>
</evidence>
<dbReference type="Gene3D" id="2.40.30.170">
    <property type="match status" value="1"/>
</dbReference>
<keyword evidence="13" id="KW-1185">Reference proteome</keyword>
<evidence type="ECO:0000313" key="13">
    <source>
        <dbReference type="Proteomes" id="UP000301751"/>
    </source>
</evidence>
<comment type="similarity">
    <text evidence="2">Belongs to the membrane fusion protein (MFP) (TC 8.A.1) family.</text>
</comment>
<proteinExistence type="inferred from homology"/>
<evidence type="ECO:0000256" key="7">
    <source>
        <dbReference type="ARBA" id="ARBA00022989"/>
    </source>
</evidence>
<protein>
    <submittedName>
        <fullName evidence="12">Multidrug resistance protein</fullName>
    </submittedName>
</protein>
<evidence type="ECO:0000259" key="11">
    <source>
        <dbReference type="Pfam" id="PF25885"/>
    </source>
</evidence>
<keyword evidence="3" id="KW-0813">Transport</keyword>
<evidence type="ECO:0000256" key="1">
    <source>
        <dbReference type="ARBA" id="ARBA00004377"/>
    </source>
</evidence>
<dbReference type="OrthoDB" id="9811754at2"/>
<dbReference type="InterPro" id="IPR050739">
    <property type="entry name" value="MFP"/>
</dbReference>
<dbReference type="EMBL" id="BJCL01000002">
    <property type="protein sequence ID" value="GCL62075.1"/>
    <property type="molecule type" value="Genomic_DNA"/>
</dbReference>
<comment type="subcellular location">
    <subcellularLocation>
        <location evidence="1">Cell inner membrane</location>
        <topology evidence="1">Single-pass membrane protein</topology>
    </subcellularLocation>
</comment>
<dbReference type="GO" id="GO:0015721">
    <property type="term" value="P:bile acid and bile salt transport"/>
    <property type="evidence" value="ECO:0007669"/>
    <property type="project" value="UniProtKB-ARBA"/>
</dbReference>
<feature type="domain" description="Multidrug export protein EmrA/FarA alpha-helical hairpin" evidence="11">
    <location>
        <begin position="106"/>
        <end position="239"/>
    </location>
</feature>
<keyword evidence="4" id="KW-1003">Cell membrane</keyword>
<name>A0A480AQU6_9BURK</name>
<sequence length="425" mass="43407">MADTAPAPAAPAAPSATPGASPPQAAPATRRRVLGLIGLAVLLAGAGWAAWHWLEGRHNETTDNAYVQGNVVQITPQVAGTVVAILADETDPVTAGAPLVRLDAADAQVALARAEAQLAQTVRGLRGTYANSATLAAQIGQREAELARTASELARAQADVARRAPLVASGAVGQEEFAHAQAQLAAARSSQAAAQAALATAREALAAQQTQTEGVALAQQPAVAEAAARVREAYLALRRSTLPAPLAGVVAKRQVQIGQRVAAGTPLMTVVALDQLWVDANFKEPQLARLRIGQRATLTADVYGRQVQYTGRVAGLGAGTGAAFALLPAQNATGNWIKVVQRVPVRITLDAAELARHPLRLGLSMLVSVDVSDPAGATLATAARSVPVAQTAVFDVLTAAADAEVARIIAAHGGPAARAAGPARR</sequence>
<keyword evidence="7 10" id="KW-1133">Transmembrane helix</keyword>
<evidence type="ECO:0000313" key="12">
    <source>
        <dbReference type="EMBL" id="GCL62075.1"/>
    </source>
</evidence>
<dbReference type="InterPro" id="IPR058633">
    <property type="entry name" value="EmrA/FarA_HH"/>
</dbReference>
<dbReference type="GO" id="GO:0005886">
    <property type="term" value="C:plasma membrane"/>
    <property type="evidence" value="ECO:0007669"/>
    <property type="project" value="UniProtKB-SubCell"/>
</dbReference>
<dbReference type="FunFam" id="2.40.30.170:FF:000003">
    <property type="entry name" value="Multidrug resistance protein A"/>
    <property type="match status" value="1"/>
</dbReference>
<dbReference type="SUPFAM" id="SSF111369">
    <property type="entry name" value="HlyD-like secretion proteins"/>
    <property type="match status" value="2"/>
</dbReference>
<feature type="region of interest" description="Disordered" evidence="9">
    <location>
        <begin position="1"/>
        <end position="26"/>
    </location>
</feature>
<evidence type="ECO:0000256" key="5">
    <source>
        <dbReference type="ARBA" id="ARBA00022519"/>
    </source>
</evidence>
<dbReference type="Pfam" id="PF25885">
    <property type="entry name" value="HH_EMRA"/>
    <property type="match status" value="1"/>
</dbReference>
<evidence type="ECO:0000256" key="6">
    <source>
        <dbReference type="ARBA" id="ARBA00022692"/>
    </source>
</evidence>
<dbReference type="Gene3D" id="1.10.287.470">
    <property type="entry name" value="Helix hairpin bin"/>
    <property type="match status" value="2"/>
</dbReference>
<reference evidence="13" key="1">
    <citation type="submission" date="2019-03" db="EMBL/GenBank/DDBJ databases">
        <title>Aquabacterium pictum sp.nov., the first bacteriochlorophyll a-containing freshwater bacterium in the genus Aquabacterium of the class Betaproteobacteria.</title>
        <authorList>
            <person name="Hirose S."/>
            <person name="Tank M."/>
            <person name="Hara E."/>
            <person name="Tamaki H."/>
            <person name="Takaichi S."/>
            <person name="Haruta S."/>
            <person name="Hanada S."/>
        </authorList>
    </citation>
    <scope>NUCLEOTIDE SEQUENCE [LARGE SCALE GENOMIC DNA]</scope>
    <source>
        <strain evidence="13">W35</strain>
    </source>
</reference>
<dbReference type="PANTHER" id="PTHR30386">
    <property type="entry name" value="MEMBRANE FUSION SUBUNIT OF EMRAB-TOLC MULTIDRUG EFFLUX PUMP"/>
    <property type="match status" value="1"/>
</dbReference>
<keyword evidence="5" id="KW-0997">Cell inner membrane</keyword>
<keyword evidence="6 10" id="KW-0812">Transmembrane</keyword>
<organism evidence="12 13">
    <name type="scientific">Pseudaquabacterium pictum</name>
    <dbReference type="NCBI Taxonomy" id="2315236"/>
    <lineage>
        <taxon>Bacteria</taxon>
        <taxon>Pseudomonadati</taxon>
        <taxon>Pseudomonadota</taxon>
        <taxon>Betaproteobacteria</taxon>
        <taxon>Burkholderiales</taxon>
        <taxon>Sphaerotilaceae</taxon>
        <taxon>Pseudaquabacterium</taxon>
    </lineage>
</organism>
<gene>
    <name evidence="12" type="ORF">AQPW35_11560</name>
</gene>
<dbReference type="AlphaFoldDB" id="A0A480AQU6"/>
<dbReference type="Proteomes" id="UP000301751">
    <property type="component" value="Unassembled WGS sequence"/>
</dbReference>
<keyword evidence="8 10" id="KW-0472">Membrane</keyword>
<evidence type="ECO:0000256" key="9">
    <source>
        <dbReference type="SAM" id="MobiDB-lite"/>
    </source>
</evidence>
<evidence type="ECO:0000256" key="10">
    <source>
        <dbReference type="SAM" id="Phobius"/>
    </source>
</evidence>
<dbReference type="PANTHER" id="PTHR30386:SF19">
    <property type="entry name" value="MULTIDRUG EXPORT PROTEIN EMRA-RELATED"/>
    <property type="match status" value="1"/>
</dbReference>
<feature type="transmembrane region" description="Helical" evidence="10">
    <location>
        <begin position="33"/>
        <end position="54"/>
    </location>
</feature>
<evidence type="ECO:0000256" key="4">
    <source>
        <dbReference type="ARBA" id="ARBA00022475"/>
    </source>
</evidence>
<dbReference type="GO" id="GO:0046677">
    <property type="term" value="P:response to antibiotic"/>
    <property type="evidence" value="ECO:0007669"/>
    <property type="project" value="UniProtKB-ARBA"/>
</dbReference>